<protein>
    <recommendedName>
        <fullName evidence="4">Transmembrane protein</fullName>
    </recommendedName>
</protein>
<keyword evidence="3" id="KW-1185">Reference proteome</keyword>
<proteinExistence type="predicted"/>
<feature type="transmembrane region" description="Helical" evidence="1">
    <location>
        <begin position="113"/>
        <end position="131"/>
    </location>
</feature>
<dbReference type="PATRIC" id="fig|29422.6.peg.1713"/>
<evidence type="ECO:0000313" key="2">
    <source>
        <dbReference type="EMBL" id="KTC83791.1"/>
    </source>
</evidence>
<keyword evidence="1" id="KW-1133">Transmembrane helix</keyword>
<feature type="transmembrane region" description="Helical" evidence="1">
    <location>
        <begin position="152"/>
        <end position="175"/>
    </location>
</feature>
<dbReference type="EMBL" id="LNXV01000013">
    <property type="protein sequence ID" value="KTC83791.1"/>
    <property type="molecule type" value="Genomic_DNA"/>
</dbReference>
<sequence length="252" mass="29246">MATGQTLHFGLVYLILSFFIFGSLYNRSLLVNLGFGLFYTLSWLCCFFIPSLIYTDPDFKHVRNSWRSSSHEKFLNLISKKRKDDFIFSVLFWFFEAVFVLMGLQFLQYNLMLLNLMGIVGLLGYALTMLVSRMSRDIKDGQVDPLFRLIKICFSTYLIWYFLYLGLLIIVINFSPKTETILMQISLILPVVIALLITGYLPISRSACTAFSFILGFLMTALWIAYFSYSMQDKIINIQSIENRSTPVFIKR</sequence>
<feature type="transmembrane region" description="Helical" evidence="1">
    <location>
        <begin position="7"/>
        <end position="25"/>
    </location>
</feature>
<evidence type="ECO:0000313" key="3">
    <source>
        <dbReference type="Proteomes" id="UP000054742"/>
    </source>
</evidence>
<keyword evidence="1" id="KW-0472">Membrane</keyword>
<name>A0A0W0SKA0_9GAMM</name>
<evidence type="ECO:0008006" key="4">
    <source>
        <dbReference type="Google" id="ProtNLM"/>
    </source>
</evidence>
<feature type="transmembrane region" description="Helical" evidence="1">
    <location>
        <begin position="181"/>
        <end position="203"/>
    </location>
</feature>
<keyword evidence="1" id="KW-0812">Transmembrane</keyword>
<feature type="transmembrane region" description="Helical" evidence="1">
    <location>
        <begin position="37"/>
        <end position="55"/>
    </location>
</feature>
<accession>A0A0W0SKA0</accession>
<dbReference type="AlphaFoldDB" id="A0A0W0SKA0"/>
<feature type="transmembrane region" description="Helical" evidence="1">
    <location>
        <begin position="210"/>
        <end position="229"/>
    </location>
</feature>
<evidence type="ECO:0000256" key="1">
    <source>
        <dbReference type="SAM" id="Phobius"/>
    </source>
</evidence>
<reference evidence="2 3" key="1">
    <citation type="submission" date="2015-11" db="EMBL/GenBank/DDBJ databases">
        <title>Genomic analysis of 38 Legionella species identifies large and diverse effector repertoires.</title>
        <authorList>
            <person name="Burstein D."/>
            <person name="Amaro F."/>
            <person name="Zusman T."/>
            <person name="Lifshitz Z."/>
            <person name="Cohen O."/>
            <person name="Gilbert J.A."/>
            <person name="Pupko T."/>
            <person name="Shuman H.A."/>
            <person name="Segal G."/>
        </authorList>
    </citation>
    <scope>NUCLEOTIDE SEQUENCE [LARGE SCALE GENOMIC DNA]</scope>
    <source>
        <strain evidence="2 3">ATCC 43878</strain>
    </source>
</reference>
<comment type="caution">
    <text evidence="2">The sequence shown here is derived from an EMBL/GenBank/DDBJ whole genome shotgun (WGS) entry which is preliminary data.</text>
</comment>
<gene>
    <name evidence="2" type="ORF">Lbru_1614</name>
</gene>
<dbReference type="Proteomes" id="UP000054742">
    <property type="component" value="Unassembled WGS sequence"/>
</dbReference>
<feature type="transmembrane region" description="Helical" evidence="1">
    <location>
        <begin position="86"/>
        <end position="107"/>
    </location>
</feature>
<organism evidence="2 3">
    <name type="scientific">Legionella brunensis</name>
    <dbReference type="NCBI Taxonomy" id="29422"/>
    <lineage>
        <taxon>Bacteria</taxon>
        <taxon>Pseudomonadati</taxon>
        <taxon>Pseudomonadota</taxon>
        <taxon>Gammaproteobacteria</taxon>
        <taxon>Legionellales</taxon>
        <taxon>Legionellaceae</taxon>
        <taxon>Legionella</taxon>
    </lineage>
</organism>